<feature type="compositionally biased region" description="Basic and acidic residues" evidence="1">
    <location>
        <begin position="88"/>
        <end position="98"/>
    </location>
</feature>
<evidence type="ECO:0000313" key="2">
    <source>
        <dbReference type="EMBL" id="GIX77923.1"/>
    </source>
</evidence>
<proteinExistence type="predicted"/>
<sequence>MALPVLHLGYCGIDNSIIHIPSNHCTNPKCSCHGSLTSADNYRLPDSDDAGIVWSERGRENGRIGRGNFKFDIPCRVCSTTTLRYPRNGREEGRNDGRKNRKKKGTTKARTEGWKEGRNRRNDGRKKERRKDGRKDGTKEGRKDGRNYGRMKGRND</sequence>
<feature type="region of interest" description="Disordered" evidence="1">
    <location>
        <begin position="84"/>
        <end position="156"/>
    </location>
</feature>
<reference evidence="2 3" key="1">
    <citation type="submission" date="2021-06" db="EMBL/GenBank/DDBJ databases">
        <title>Caerostris darwini draft genome.</title>
        <authorList>
            <person name="Kono N."/>
            <person name="Arakawa K."/>
        </authorList>
    </citation>
    <scope>NUCLEOTIDE SEQUENCE [LARGE SCALE GENOMIC DNA]</scope>
</reference>
<comment type="caution">
    <text evidence="2">The sequence shown here is derived from an EMBL/GenBank/DDBJ whole genome shotgun (WGS) entry which is preliminary data.</text>
</comment>
<dbReference type="Proteomes" id="UP001054837">
    <property type="component" value="Unassembled WGS sequence"/>
</dbReference>
<protein>
    <submittedName>
        <fullName evidence="2">Uncharacterized protein</fullName>
    </submittedName>
</protein>
<accession>A0AAV4MZX6</accession>
<evidence type="ECO:0000313" key="3">
    <source>
        <dbReference type="Proteomes" id="UP001054837"/>
    </source>
</evidence>
<organism evidence="2 3">
    <name type="scientific">Caerostris darwini</name>
    <dbReference type="NCBI Taxonomy" id="1538125"/>
    <lineage>
        <taxon>Eukaryota</taxon>
        <taxon>Metazoa</taxon>
        <taxon>Ecdysozoa</taxon>
        <taxon>Arthropoda</taxon>
        <taxon>Chelicerata</taxon>
        <taxon>Arachnida</taxon>
        <taxon>Araneae</taxon>
        <taxon>Araneomorphae</taxon>
        <taxon>Entelegynae</taxon>
        <taxon>Araneoidea</taxon>
        <taxon>Araneidae</taxon>
        <taxon>Caerostris</taxon>
    </lineage>
</organism>
<keyword evidence="3" id="KW-1185">Reference proteome</keyword>
<dbReference type="AlphaFoldDB" id="A0AAV4MZX6"/>
<gene>
    <name evidence="2" type="ORF">CDAR_373391</name>
</gene>
<evidence type="ECO:0000256" key="1">
    <source>
        <dbReference type="SAM" id="MobiDB-lite"/>
    </source>
</evidence>
<name>A0AAV4MZX6_9ARAC</name>
<feature type="compositionally biased region" description="Basic and acidic residues" evidence="1">
    <location>
        <begin position="109"/>
        <end position="156"/>
    </location>
</feature>
<dbReference type="EMBL" id="BPLQ01001058">
    <property type="protein sequence ID" value="GIX77923.1"/>
    <property type="molecule type" value="Genomic_DNA"/>
</dbReference>